<accession>A0A0W0F294</accession>
<keyword evidence="2" id="KW-0732">Signal</keyword>
<feature type="signal peptide" evidence="2">
    <location>
        <begin position="1"/>
        <end position="22"/>
    </location>
</feature>
<reference evidence="3 4" key="1">
    <citation type="submission" date="2015-12" db="EMBL/GenBank/DDBJ databases">
        <title>Draft genome sequence of Moniliophthora roreri, the causal agent of frosty pod rot of cacao.</title>
        <authorList>
            <person name="Aime M.C."/>
            <person name="Diaz-Valderrama J.R."/>
            <person name="Kijpornyongpan T."/>
            <person name="Phillips-Mora W."/>
        </authorList>
    </citation>
    <scope>NUCLEOTIDE SEQUENCE [LARGE SCALE GENOMIC DNA]</scope>
    <source>
        <strain evidence="3 4">MCA 2952</strain>
    </source>
</reference>
<organism evidence="3 4">
    <name type="scientific">Moniliophthora roreri</name>
    <name type="common">Frosty pod rot fungus</name>
    <name type="synonym">Monilia roreri</name>
    <dbReference type="NCBI Taxonomy" id="221103"/>
    <lineage>
        <taxon>Eukaryota</taxon>
        <taxon>Fungi</taxon>
        <taxon>Dikarya</taxon>
        <taxon>Basidiomycota</taxon>
        <taxon>Agaricomycotina</taxon>
        <taxon>Agaricomycetes</taxon>
        <taxon>Agaricomycetidae</taxon>
        <taxon>Agaricales</taxon>
        <taxon>Marasmiineae</taxon>
        <taxon>Marasmiaceae</taxon>
        <taxon>Moniliophthora</taxon>
    </lineage>
</organism>
<feature type="region of interest" description="Disordered" evidence="1">
    <location>
        <begin position="61"/>
        <end position="81"/>
    </location>
</feature>
<protein>
    <submittedName>
        <fullName evidence="3">Uncharacterized protein</fullName>
    </submittedName>
</protein>
<gene>
    <name evidence="3" type="ORF">WG66_16905</name>
</gene>
<comment type="caution">
    <text evidence="3">The sequence shown here is derived from an EMBL/GenBank/DDBJ whole genome shotgun (WGS) entry which is preliminary data.</text>
</comment>
<feature type="chain" id="PRO_5006901382" evidence="2">
    <location>
        <begin position="23"/>
        <end position="81"/>
    </location>
</feature>
<dbReference type="AlphaFoldDB" id="A0A0W0F294"/>
<dbReference type="EMBL" id="LATX01002383">
    <property type="protein sequence ID" value="KTB30443.1"/>
    <property type="molecule type" value="Genomic_DNA"/>
</dbReference>
<evidence type="ECO:0000256" key="2">
    <source>
        <dbReference type="SAM" id="SignalP"/>
    </source>
</evidence>
<evidence type="ECO:0000313" key="3">
    <source>
        <dbReference type="EMBL" id="KTB30443.1"/>
    </source>
</evidence>
<name>A0A0W0F294_MONRR</name>
<sequence>MTKPILCTYAVLLASFVIITNALPMPKDSVYPSVEYDRREPDHKRISDIVPVMRIVKRPETTHGTVTSVEKTKRDDFAKLD</sequence>
<dbReference type="Proteomes" id="UP000054988">
    <property type="component" value="Unassembled WGS sequence"/>
</dbReference>
<evidence type="ECO:0000313" key="4">
    <source>
        <dbReference type="Proteomes" id="UP000054988"/>
    </source>
</evidence>
<proteinExistence type="predicted"/>
<evidence type="ECO:0000256" key="1">
    <source>
        <dbReference type="SAM" id="MobiDB-lite"/>
    </source>
</evidence>
<feature type="compositionally biased region" description="Basic and acidic residues" evidence="1">
    <location>
        <begin position="70"/>
        <end position="81"/>
    </location>
</feature>